<dbReference type="InterPro" id="IPR013320">
    <property type="entry name" value="ConA-like_dom_sf"/>
</dbReference>
<evidence type="ECO:0000313" key="5">
    <source>
        <dbReference type="Proteomes" id="UP000007875"/>
    </source>
</evidence>
<dbReference type="Pfam" id="PF02210">
    <property type="entry name" value="Laminin_G_2"/>
    <property type="match status" value="2"/>
</dbReference>
<reference evidence="4" key="2">
    <citation type="submission" date="2025-08" db="UniProtKB">
        <authorList>
            <consortium name="Ensembl"/>
        </authorList>
    </citation>
    <scope>IDENTIFICATION</scope>
</reference>
<dbReference type="STRING" id="51511.ENSCSAVP00000005018"/>
<accession>H2YI69</accession>
<dbReference type="PANTHER" id="PTHR15036">
    <property type="entry name" value="PIKACHURIN-LIKE PROTEIN"/>
    <property type="match status" value="1"/>
</dbReference>
<dbReference type="InParanoid" id="H2YI69"/>
<dbReference type="InterPro" id="IPR001791">
    <property type="entry name" value="Laminin_G"/>
</dbReference>
<comment type="caution">
    <text evidence="2">Lacks conserved residue(s) required for the propagation of feature annotation.</text>
</comment>
<keyword evidence="1" id="KW-1015">Disulfide bond</keyword>
<dbReference type="PROSITE" id="PS00022">
    <property type="entry name" value="EGF_1"/>
    <property type="match status" value="1"/>
</dbReference>
<evidence type="ECO:0000256" key="1">
    <source>
        <dbReference type="ARBA" id="ARBA00023157"/>
    </source>
</evidence>
<dbReference type="CDD" id="cd00110">
    <property type="entry name" value="LamG"/>
    <property type="match status" value="2"/>
</dbReference>
<dbReference type="PROSITE" id="PS50025">
    <property type="entry name" value="LAM_G_DOMAIN"/>
    <property type="match status" value="2"/>
</dbReference>
<dbReference type="GO" id="GO:0016020">
    <property type="term" value="C:membrane"/>
    <property type="evidence" value="ECO:0007669"/>
    <property type="project" value="UniProtKB-SubCell"/>
</dbReference>
<dbReference type="Proteomes" id="UP000007875">
    <property type="component" value="Unassembled WGS sequence"/>
</dbReference>
<sequence length="474" mass="51922">GKCEVDLTLELGFLCTCNQGRLGLQCQDRIAPVTASMLRGRLFRDNTPATTPLEDGGLGEAPAHLLGEVITVDTSELKTTPTETTQTSWEALSFNQESYIMTSSMNASQPRRTDAFMRIRRRSNADGLLLYNEGENSFVSIAIHSGAVEFRYGDGYDTAILRSPIATLGVGSWHSIRVVRRRSRGRLDVDGRTVARGRISSSGDLHLTSPMFIGGVRFWDRIPERVGVRDGFDGCIEGLRIDEMEVPFNEMFLMKNTRSCDVDPPTNSLGEFVDQTSFCAVLPELPPPRHTARFNGDSFASFLPTTFPHDGVAEQISFDFIASSPEGLVLFHGEELASEDNNARLHRRRVRSKDYISVGVQGSKLVYSFELGGGQGKAISDFSVADGLWHHVTILRRGSLALMWLDDLPTPVASQAPGTHTVANAPGRLYVGGAPDVVFATAGRYRSGFVGCVSNLRFTGIPLDRANELGPRFL</sequence>
<dbReference type="InterPro" id="IPR050372">
    <property type="entry name" value="Neurexin-related_CASP"/>
</dbReference>
<dbReference type="GeneTree" id="ENSGT00940000156670"/>
<dbReference type="AlphaFoldDB" id="H2YI69"/>
<dbReference type="HOGENOM" id="CLU_542845_0_0_1"/>
<dbReference type="InterPro" id="IPR000742">
    <property type="entry name" value="EGF"/>
</dbReference>
<feature type="domain" description="Laminin G" evidence="3">
    <location>
        <begin position="289"/>
        <end position="474"/>
    </location>
</feature>
<dbReference type="Ensembl" id="ENSCSAVT00000005089.1">
    <property type="protein sequence ID" value="ENSCSAVP00000005018.1"/>
    <property type="gene ID" value="ENSCSAVG00000002996.1"/>
</dbReference>
<dbReference type="Gene3D" id="2.60.120.200">
    <property type="match status" value="2"/>
</dbReference>
<evidence type="ECO:0000313" key="4">
    <source>
        <dbReference type="Ensembl" id="ENSCSAVP00000005018.1"/>
    </source>
</evidence>
<feature type="domain" description="Laminin G" evidence="3">
    <location>
        <begin position="89"/>
        <end position="260"/>
    </location>
</feature>
<keyword evidence="5" id="KW-1185">Reference proteome</keyword>
<dbReference type="SMART" id="SM00282">
    <property type="entry name" value="LamG"/>
    <property type="match status" value="2"/>
</dbReference>
<proteinExistence type="predicted"/>
<dbReference type="PANTHER" id="PTHR15036:SF85">
    <property type="entry name" value="SP2353, ISOFORM A"/>
    <property type="match status" value="1"/>
</dbReference>
<dbReference type="OMA" id="SNEINWG"/>
<name>H2YI69_CIOSA</name>
<evidence type="ECO:0000259" key="3">
    <source>
        <dbReference type="PROSITE" id="PS50025"/>
    </source>
</evidence>
<organism evidence="4 5">
    <name type="scientific">Ciona savignyi</name>
    <name type="common">Pacific transparent sea squirt</name>
    <dbReference type="NCBI Taxonomy" id="51511"/>
    <lineage>
        <taxon>Eukaryota</taxon>
        <taxon>Metazoa</taxon>
        <taxon>Chordata</taxon>
        <taxon>Tunicata</taxon>
        <taxon>Ascidiacea</taxon>
        <taxon>Phlebobranchia</taxon>
        <taxon>Cionidae</taxon>
        <taxon>Ciona</taxon>
    </lineage>
</organism>
<reference evidence="5" key="1">
    <citation type="submission" date="2003-08" db="EMBL/GenBank/DDBJ databases">
        <authorList>
            <person name="Birren B."/>
            <person name="Nusbaum C."/>
            <person name="Abebe A."/>
            <person name="Abouelleil A."/>
            <person name="Adekoya E."/>
            <person name="Ait-zahra M."/>
            <person name="Allen N."/>
            <person name="Allen T."/>
            <person name="An P."/>
            <person name="Anderson M."/>
            <person name="Anderson S."/>
            <person name="Arachchi H."/>
            <person name="Armbruster J."/>
            <person name="Bachantsang P."/>
            <person name="Baldwin J."/>
            <person name="Barry A."/>
            <person name="Bayul T."/>
            <person name="Blitshsteyn B."/>
            <person name="Bloom T."/>
            <person name="Blye J."/>
            <person name="Boguslavskiy L."/>
            <person name="Borowsky M."/>
            <person name="Boukhgalter B."/>
            <person name="Brunache A."/>
            <person name="Butler J."/>
            <person name="Calixte N."/>
            <person name="Calvo S."/>
            <person name="Camarata J."/>
            <person name="Campo K."/>
            <person name="Chang J."/>
            <person name="Cheshatsang Y."/>
            <person name="Citroen M."/>
            <person name="Collymore A."/>
            <person name="Considine T."/>
            <person name="Cook A."/>
            <person name="Cooke P."/>
            <person name="Corum B."/>
            <person name="Cuomo C."/>
            <person name="David R."/>
            <person name="Dawoe T."/>
            <person name="Degray S."/>
            <person name="Dodge S."/>
            <person name="Dooley K."/>
            <person name="Dorje P."/>
            <person name="Dorjee K."/>
            <person name="Dorris L."/>
            <person name="Duffey N."/>
            <person name="Dupes A."/>
            <person name="Elkins T."/>
            <person name="Engels R."/>
            <person name="Erickson J."/>
            <person name="Farina A."/>
            <person name="Faro S."/>
            <person name="Ferreira P."/>
            <person name="Fischer H."/>
            <person name="Fitzgerald M."/>
            <person name="Foley K."/>
            <person name="Gage D."/>
            <person name="Galagan J."/>
            <person name="Gearin G."/>
            <person name="Gnerre S."/>
            <person name="Gnirke A."/>
            <person name="Goyette A."/>
            <person name="Graham J."/>
            <person name="Grandbois E."/>
            <person name="Gyaltsen K."/>
            <person name="Hafez N."/>
            <person name="Hagopian D."/>
            <person name="Hagos B."/>
            <person name="Hall J."/>
            <person name="Hatcher B."/>
            <person name="Heller A."/>
            <person name="Higgins H."/>
            <person name="Honan T."/>
            <person name="Horn A."/>
            <person name="Houde N."/>
            <person name="Hughes L."/>
            <person name="Hulme W."/>
            <person name="Husby E."/>
            <person name="Iliev I."/>
            <person name="Jaffe D."/>
            <person name="Jones C."/>
            <person name="Kamal M."/>
            <person name="Kamat A."/>
            <person name="Kamvysselis M."/>
            <person name="Karlsson E."/>
            <person name="Kells C."/>
            <person name="Kieu A."/>
            <person name="Kisner P."/>
            <person name="Kodira C."/>
            <person name="Kulbokas E."/>
            <person name="Labutti K."/>
            <person name="Lama D."/>
            <person name="Landers T."/>
            <person name="Leger J."/>
            <person name="Levine S."/>
            <person name="Lewis D."/>
            <person name="Lewis T."/>
            <person name="Lindblad-toh K."/>
            <person name="Liu X."/>
            <person name="Lokyitsang T."/>
            <person name="Lokyitsang Y."/>
            <person name="Lucien O."/>
            <person name="Lui A."/>
            <person name="Ma L.J."/>
            <person name="Mabbitt R."/>
            <person name="Macdonald J."/>
            <person name="Maclean C."/>
            <person name="Major J."/>
            <person name="Manning J."/>
            <person name="Marabella R."/>
            <person name="Maru K."/>
            <person name="Matthews C."/>
            <person name="Mauceli E."/>
            <person name="Mccarthy M."/>
            <person name="Mcdonough S."/>
            <person name="Mcghee T."/>
            <person name="Meldrim J."/>
            <person name="Meneus L."/>
            <person name="Mesirov J."/>
            <person name="Mihalev A."/>
            <person name="Mihova T."/>
            <person name="Mikkelsen T."/>
            <person name="Mlenga V."/>
            <person name="Moru K."/>
            <person name="Mozes J."/>
            <person name="Mulrain L."/>
            <person name="Munson G."/>
            <person name="Naylor J."/>
            <person name="Newes C."/>
            <person name="Nguyen C."/>
            <person name="Nguyen N."/>
            <person name="Nguyen T."/>
            <person name="Nicol R."/>
            <person name="Nielsen C."/>
            <person name="Nizzari M."/>
            <person name="Norbu C."/>
            <person name="Norbu N."/>
            <person name="O'donnell P."/>
            <person name="Okoawo O."/>
            <person name="O'leary S."/>
            <person name="Omotosho B."/>
            <person name="O'neill K."/>
            <person name="Osman S."/>
            <person name="Parker S."/>
            <person name="Perrin D."/>
            <person name="Phunkhang P."/>
            <person name="Piqani B."/>
            <person name="Purcell S."/>
            <person name="Rachupka T."/>
            <person name="Ramasamy U."/>
            <person name="Rameau R."/>
            <person name="Ray V."/>
            <person name="Raymond C."/>
            <person name="Retta R."/>
            <person name="Richardson S."/>
            <person name="Rise C."/>
            <person name="Rodriguez J."/>
            <person name="Rogers J."/>
            <person name="Rogov P."/>
            <person name="Rutman M."/>
            <person name="Schupbach R."/>
            <person name="Seaman C."/>
            <person name="Settipalli S."/>
            <person name="Sharpe T."/>
            <person name="Sheridan J."/>
            <person name="Sherpa N."/>
            <person name="Shi J."/>
            <person name="Smirnov S."/>
            <person name="Smith C."/>
            <person name="Sougnez C."/>
            <person name="Spencer B."/>
            <person name="Stalker J."/>
            <person name="Stange-thomann N."/>
            <person name="Stavropoulos S."/>
            <person name="Stetson K."/>
            <person name="Stone C."/>
            <person name="Stone S."/>
            <person name="Stubbs M."/>
            <person name="Talamas J."/>
            <person name="Tchuinga P."/>
            <person name="Tenzing P."/>
            <person name="Tesfaye S."/>
            <person name="Theodore J."/>
            <person name="Thoulutsang Y."/>
            <person name="Topham K."/>
            <person name="Towey S."/>
            <person name="Tsamla T."/>
            <person name="Tsomo N."/>
            <person name="Vallee D."/>
            <person name="Vassiliev H."/>
            <person name="Venkataraman V."/>
            <person name="Vinson J."/>
            <person name="Vo A."/>
            <person name="Wade C."/>
            <person name="Wang S."/>
            <person name="Wangchuk T."/>
            <person name="Wangdi T."/>
            <person name="Whittaker C."/>
            <person name="Wilkinson J."/>
            <person name="Wu Y."/>
            <person name="Wyman D."/>
            <person name="Yadav S."/>
            <person name="Yang S."/>
            <person name="Yang X."/>
            <person name="Yeager S."/>
            <person name="Yee E."/>
            <person name="Young G."/>
            <person name="Zainoun J."/>
            <person name="Zembeck L."/>
            <person name="Zimmer A."/>
            <person name="Zody M."/>
            <person name="Lander E."/>
        </authorList>
    </citation>
    <scope>NUCLEOTIDE SEQUENCE [LARGE SCALE GENOMIC DNA]</scope>
</reference>
<dbReference type="SUPFAM" id="SSF49899">
    <property type="entry name" value="Concanavalin A-like lectins/glucanases"/>
    <property type="match status" value="2"/>
</dbReference>
<evidence type="ECO:0000256" key="2">
    <source>
        <dbReference type="PROSITE-ProRule" id="PRU00122"/>
    </source>
</evidence>
<reference evidence="4" key="3">
    <citation type="submission" date="2025-09" db="UniProtKB">
        <authorList>
            <consortium name="Ensembl"/>
        </authorList>
    </citation>
    <scope>IDENTIFICATION</scope>
</reference>
<dbReference type="eggNOG" id="KOG3509">
    <property type="taxonomic scope" value="Eukaryota"/>
</dbReference>
<protein>
    <recommendedName>
        <fullName evidence="3">Laminin G domain-containing protein</fullName>
    </recommendedName>
</protein>